<dbReference type="Pfam" id="PF01817">
    <property type="entry name" value="CM_2"/>
    <property type="match status" value="1"/>
</dbReference>
<keyword evidence="4 7" id="KW-0413">Isomerase</keyword>
<evidence type="ECO:0000313" key="8">
    <source>
        <dbReference type="Proteomes" id="UP000545074"/>
    </source>
</evidence>
<keyword evidence="3 5" id="KW-0732">Signal</keyword>
<dbReference type="PROSITE" id="PS51168">
    <property type="entry name" value="CHORISMATE_MUT_2"/>
    <property type="match status" value="1"/>
</dbReference>
<proteinExistence type="predicted"/>
<evidence type="ECO:0000256" key="5">
    <source>
        <dbReference type="SAM" id="SignalP"/>
    </source>
</evidence>
<comment type="pathway">
    <text evidence="1">Metabolic intermediate biosynthesis; prephenate biosynthesis; prephenate from chorismate: step 1/1.</text>
</comment>
<accession>A0A7W2KG17</accession>
<dbReference type="AlphaFoldDB" id="A0A7W2KG17"/>
<evidence type="ECO:0000256" key="1">
    <source>
        <dbReference type="ARBA" id="ARBA00004817"/>
    </source>
</evidence>
<dbReference type="Gene3D" id="1.20.59.10">
    <property type="entry name" value="Chorismate mutase"/>
    <property type="match status" value="1"/>
</dbReference>
<sequence>MRHFPFAAVAVLALTGCTAEAPPDTALSALLDNIERRLALAEAVALHKWDTGQPVQATLREQQVLANVRAAAPGHGLAPQRAEAFFADQMEANKLLQYTLLSDWHREGAAPHTQRRDLQTDIRPQLDDLQGTLLQRLAAFDREPGAGCSTRLAKELAGRSAPQPLHQALVRATGQLCDKS</sequence>
<dbReference type="PROSITE" id="PS51257">
    <property type="entry name" value="PROKAR_LIPOPROTEIN"/>
    <property type="match status" value="1"/>
</dbReference>
<evidence type="ECO:0000259" key="6">
    <source>
        <dbReference type="PROSITE" id="PS51168"/>
    </source>
</evidence>
<dbReference type="SMART" id="SM00830">
    <property type="entry name" value="CM_2"/>
    <property type="match status" value="1"/>
</dbReference>
<dbReference type="UniPathway" id="UPA00120">
    <property type="reaction ID" value="UER00203"/>
</dbReference>
<dbReference type="EMBL" id="JACGCX010000006">
    <property type="protein sequence ID" value="MBA6097832.1"/>
    <property type="molecule type" value="Genomic_DNA"/>
</dbReference>
<dbReference type="SUPFAM" id="SSF48600">
    <property type="entry name" value="Chorismate mutase II"/>
    <property type="match status" value="1"/>
</dbReference>
<dbReference type="NCBIfam" id="NF006741">
    <property type="entry name" value="PRK09269.1"/>
    <property type="match status" value="1"/>
</dbReference>
<dbReference type="Proteomes" id="UP000545074">
    <property type="component" value="Unassembled WGS sequence"/>
</dbReference>
<dbReference type="InterPro" id="IPR036979">
    <property type="entry name" value="CM_dom_sf"/>
</dbReference>
<dbReference type="NCBIfam" id="TIGR01806">
    <property type="entry name" value="CM_mono2"/>
    <property type="match status" value="1"/>
</dbReference>
<dbReference type="GO" id="GO:0046417">
    <property type="term" value="P:chorismate metabolic process"/>
    <property type="evidence" value="ECO:0007669"/>
    <property type="project" value="InterPro"/>
</dbReference>
<name>A0A7W2KG17_9PSED</name>
<dbReference type="GeneID" id="72422613"/>
<evidence type="ECO:0000256" key="2">
    <source>
        <dbReference type="ARBA" id="ARBA00012404"/>
    </source>
</evidence>
<organism evidence="7 8">
    <name type="scientific">Pseudomonas juntendi</name>
    <dbReference type="NCBI Taxonomy" id="2666183"/>
    <lineage>
        <taxon>Bacteria</taxon>
        <taxon>Pseudomonadati</taxon>
        <taxon>Pseudomonadota</taxon>
        <taxon>Gammaproteobacteria</taxon>
        <taxon>Pseudomonadales</taxon>
        <taxon>Pseudomonadaceae</taxon>
        <taxon>Pseudomonas</taxon>
    </lineage>
</organism>
<evidence type="ECO:0000256" key="4">
    <source>
        <dbReference type="ARBA" id="ARBA00023235"/>
    </source>
</evidence>
<feature type="domain" description="Chorismate mutase" evidence="6">
    <location>
        <begin position="8"/>
        <end position="101"/>
    </location>
</feature>
<dbReference type="PANTHER" id="PTHR38041">
    <property type="entry name" value="CHORISMATE MUTASE"/>
    <property type="match status" value="1"/>
</dbReference>
<protein>
    <recommendedName>
        <fullName evidence="2">chorismate mutase</fullName>
        <ecNumber evidence="2">5.4.99.5</ecNumber>
    </recommendedName>
</protein>
<comment type="caution">
    <text evidence="7">The sequence shown here is derived from an EMBL/GenBank/DDBJ whole genome shotgun (WGS) entry which is preliminary data.</text>
</comment>
<feature type="signal peptide" evidence="5">
    <location>
        <begin position="1"/>
        <end position="21"/>
    </location>
</feature>
<reference evidence="7 8" key="1">
    <citation type="submission" date="2020-07" db="EMBL/GenBank/DDBJ databases">
        <title>Diversity of carbapenemase encoding genes among Pseudomonas putida group clinical isolates in a tertiary Brazilian hospital.</title>
        <authorList>
            <person name="Alberto-Lei F."/>
            <person name="Nodari C.S."/>
            <person name="Streling A.P."/>
            <person name="Paulino J.T."/>
            <person name="Bessa-Neto F.O."/>
            <person name="Cayo R."/>
            <person name="Gales A.C."/>
        </authorList>
    </citation>
    <scope>NUCLEOTIDE SEQUENCE [LARGE SCALE GENOMIC DNA]</scope>
    <source>
        <strain evidence="7 8">12815</strain>
    </source>
</reference>
<dbReference type="PANTHER" id="PTHR38041:SF2">
    <property type="entry name" value="SECRETED CHORISMATE MUTASE"/>
    <property type="match status" value="1"/>
</dbReference>
<dbReference type="InterPro" id="IPR002701">
    <property type="entry name" value="CM_II_prokaryot"/>
</dbReference>
<dbReference type="EC" id="5.4.99.5" evidence="2"/>
<dbReference type="InterPro" id="IPR051331">
    <property type="entry name" value="Chorismate_mutase-related"/>
</dbReference>
<dbReference type="GO" id="GO:0004106">
    <property type="term" value="F:chorismate mutase activity"/>
    <property type="evidence" value="ECO:0007669"/>
    <property type="project" value="UniProtKB-EC"/>
</dbReference>
<evidence type="ECO:0000313" key="7">
    <source>
        <dbReference type="EMBL" id="MBA6097832.1"/>
    </source>
</evidence>
<dbReference type="InterPro" id="IPR008240">
    <property type="entry name" value="Chorismate_mutase_periplasmic"/>
</dbReference>
<dbReference type="GO" id="GO:0009697">
    <property type="term" value="P:salicylic acid biosynthetic process"/>
    <property type="evidence" value="ECO:0007669"/>
    <property type="project" value="TreeGrafter"/>
</dbReference>
<evidence type="ECO:0000256" key="3">
    <source>
        <dbReference type="ARBA" id="ARBA00022729"/>
    </source>
</evidence>
<dbReference type="InterPro" id="IPR036263">
    <property type="entry name" value="Chorismate_II_sf"/>
</dbReference>
<feature type="chain" id="PRO_5031445190" description="chorismate mutase" evidence="5">
    <location>
        <begin position="22"/>
        <end position="180"/>
    </location>
</feature>
<dbReference type="RefSeq" id="WP_182389455.1">
    <property type="nucleotide sequence ID" value="NZ_BQIO01000001.1"/>
</dbReference>
<gene>
    <name evidence="7" type="ORF">H4C80_11945</name>
</gene>